<dbReference type="AlphaFoldDB" id="A0A7R9TFY7"/>
<protein>
    <submittedName>
        <fullName evidence="1">Uncharacterized protein</fullName>
    </submittedName>
</protein>
<sequence length="143" mass="16152">MVVYRAAQRGGVGEDPHADIWFEMANGDKFWGDTTLVNVVCGNIQIKTGCDRVAGAALRAAREKKEDKYSIAAEEDARRVFTLGIEMGGRMDPQFHEVLYRLALADTDLVIGPLPEGADAFRVAEHKMHLKRVKRRIFCHRYF</sequence>
<organism evidence="1">
    <name type="scientific">Micromonas pusilla</name>
    <name type="common">Picoplanktonic green alga</name>
    <name type="synonym">Chromulina pusilla</name>
    <dbReference type="NCBI Taxonomy" id="38833"/>
    <lineage>
        <taxon>Eukaryota</taxon>
        <taxon>Viridiplantae</taxon>
        <taxon>Chlorophyta</taxon>
        <taxon>Mamiellophyceae</taxon>
        <taxon>Mamiellales</taxon>
        <taxon>Mamiellaceae</taxon>
        <taxon>Micromonas</taxon>
    </lineage>
</organism>
<gene>
    <name evidence="1" type="ORF">MPUS1402_LOCUS4294</name>
</gene>
<evidence type="ECO:0000313" key="1">
    <source>
        <dbReference type="EMBL" id="CAD8234561.1"/>
    </source>
</evidence>
<accession>A0A7R9TFY7</accession>
<name>A0A7R9TFY7_MICPS</name>
<reference evidence="1" key="1">
    <citation type="submission" date="2021-01" db="EMBL/GenBank/DDBJ databases">
        <authorList>
            <person name="Corre E."/>
            <person name="Pelletier E."/>
            <person name="Niang G."/>
            <person name="Scheremetjew M."/>
            <person name="Finn R."/>
            <person name="Kale V."/>
            <person name="Holt S."/>
            <person name="Cochrane G."/>
            <person name="Meng A."/>
            <person name="Brown T."/>
            <person name="Cohen L."/>
        </authorList>
    </citation>
    <scope>NUCLEOTIDE SEQUENCE</scope>
    <source>
        <strain evidence="1">RCC1614</strain>
    </source>
</reference>
<proteinExistence type="predicted"/>
<dbReference type="EMBL" id="HBDY01005652">
    <property type="protein sequence ID" value="CAD8234561.1"/>
    <property type="molecule type" value="Transcribed_RNA"/>
</dbReference>